<comment type="caution">
    <text evidence="1">The sequence shown here is derived from an EMBL/GenBank/DDBJ whole genome shotgun (WGS) entry which is preliminary data.</text>
</comment>
<evidence type="ECO:0000313" key="2">
    <source>
        <dbReference type="Proteomes" id="UP000268007"/>
    </source>
</evidence>
<keyword evidence="2" id="KW-1185">Reference proteome</keyword>
<sequence>MNDKLDIELTPFEAVTMLGFLREFNYTENPLLKALGDVVQSFEDELYKKISKTQLEDAFAEIELKKLINQCPDQ</sequence>
<accession>A0A495J8C7</accession>
<reference evidence="1 2" key="1">
    <citation type="submission" date="2018-10" db="EMBL/GenBank/DDBJ databases">
        <title>Genomic Encyclopedia of Archaeal and Bacterial Type Strains, Phase II (KMG-II): from individual species to whole genera.</title>
        <authorList>
            <person name="Goeker M."/>
        </authorList>
    </citation>
    <scope>NUCLEOTIDE SEQUENCE [LARGE SCALE GENOMIC DNA]</scope>
    <source>
        <strain evidence="1 2">DSM 18602</strain>
    </source>
</reference>
<dbReference type="RefSeq" id="WP_121200638.1">
    <property type="nucleotide sequence ID" value="NZ_RBKU01000001.1"/>
</dbReference>
<evidence type="ECO:0000313" key="1">
    <source>
        <dbReference type="EMBL" id="RKR84782.1"/>
    </source>
</evidence>
<protein>
    <submittedName>
        <fullName evidence="1">Uncharacterized protein</fullName>
    </submittedName>
</protein>
<dbReference type="Proteomes" id="UP000268007">
    <property type="component" value="Unassembled WGS sequence"/>
</dbReference>
<dbReference type="AlphaFoldDB" id="A0A495J8C7"/>
<proteinExistence type="predicted"/>
<name>A0A495J8C7_9SPHI</name>
<dbReference type="EMBL" id="RBKU01000001">
    <property type="protein sequence ID" value="RKR84782.1"/>
    <property type="molecule type" value="Genomic_DNA"/>
</dbReference>
<organism evidence="1 2">
    <name type="scientific">Mucilaginibacter gracilis</name>
    <dbReference type="NCBI Taxonomy" id="423350"/>
    <lineage>
        <taxon>Bacteria</taxon>
        <taxon>Pseudomonadati</taxon>
        <taxon>Bacteroidota</taxon>
        <taxon>Sphingobacteriia</taxon>
        <taxon>Sphingobacteriales</taxon>
        <taxon>Sphingobacteriaceae</taxon>
        <taxon>Mucilaginibacter</taxon>
    </lineage>
</organism>
<gene>
    <name evidence="1" type="ORF">BDD43_5035</name>
</gene>